<evidence type="ECO:0000313" key="2">
    <source>
        <dbReference type="Proteomes" id="UP000095283"/>
    </source>
</evidence>
<proteinExistence type="predicted"/>
<keyword evidence="2" id="KW-1185">Reference proteome</keyword>
<sequence>MNRSLHLVHVRSDLNMVDAIRRPDGLAVVGVFLTVGHDGSSVASLSSALENVVHTVKAYTDILYRYWITATDIYIVTRFPRVGLETLCHAKFFKNLK</sequence>
<protein>
    <submittedName>
        <fullName evidence="3">Alpha-carbonic anhydrase domain-containing protein</fullName>
    </submittedName>
</protein>
<dbReference type="InterPro" id="IPR036398">
    <property type="entry name" value="CA_dom_sf"/>
</dbReference>
<evidence type="ECO:0000259" key="1">
    <source>
        <dbReference type="PROSITE" id="PS51144"/>
    </source>
</evidence>
<dbReference type="AlphaFoldDB" id="A0A1I7X062"/>
<organism evidence="2 3">
    <name type="scientific">Heterorhabditis bacteriophora</name>
    <name type="common">Entomopathogenic nematode worm</name>
    <dbReference type="NCBI Taxonomy" id="37862"/>
    <lineage>
        <taxon>Eukaryota</taxon>
        <taxon>Metazoa</taxon>
        <taxon>Ecdysozoa</taxon>
        <taxon>Nematoda</taxon>
        <taxon>Chromadorea</taxon>
        <taxon>Rhabditida</taxon>
        <taxon>Rhabditina</taxon>
        <taxon>Rhabditomorpha</taxon>
        <taxon>Strongyloidea</taxon>
        <taxon>Heterorhabditidae</taxon>
        <taxon>Heterorhabditis</taxon>
    </lineage>
</organism>
<evidence type="ECO:0000313" key="3">
    <source>
        <dbReference type="WBParaSite" id="Hba_10780"/>
    </source>
</evidence>
<dbReference type="InterPro" id="IPR001148">
    <property type="entry name" value="CA_dom"/>
</dbReference>
<dbReference type="Proteomes" id="UP000095283">
    <property type="component" value="Unplaced"/>
</dbReference>
<dbReference type="Gene3D" id="3.10.200.10">
    <property type="entry name" value="Alpha carbonic anhydrase"/>
    <property type="match status" value="1"/>
</dbReference>
<feature type="domain" description="Alpha-carbonic anhydrase" evidence="1">
    <location>
        <begin position="1"/>
        <end position="97"/>
    </location>
</feature>
<dbReference type="WBParaSite" id="Hba_10780">
    <property type="protein sequence ID" value="Hba_10780"/>
    <property type="gene ID" value="Hba_10780"/>
</dbReference>
<accession>A0A1I7X062</accession>
<dbReference type="PROSITE" id="PS51144">
    <property type="entry name" value="ALPHA_CA_2"/>
    <property type="match status" value="1"/>
</dbReference>
<dbReference type="SUPFAM" id="SSF51069">
    <property type="entry name" value="Carbonic anhydrase"/>
    <property type="match status" value="1"/>
</dbReference>
<reference evidence="3" key="1">
    <citation type="submission" date="2016-11" db="UniProtKB">
        <authorList>
            <consortium name="WormBaseParasite"/>
        </authorList>
    </citation>
    <scope>IDENTIFICATION</scope>
</reference>
<name>A0A1I7X062_HETBA</name>